<dbReference type="PANTHER" id="PTHR32347">
    <property type="entry name" value="EFFLUX SYSTEM COMPONENT YKNX-RELATED"/>
    <property type="match status" value="1"/>
</dbReference>
<dbReference type="Pfam" id="PF25954">
    <property type="entry name" value="Beta-barrel_RND_2"/>
    <property type="match status" value="1"/>
</dbReference>
<dbReference type="RefSeq" id="WP_075084080.1">
    <property type="nucleotide sequence ID" value="NZ_CP042912.1"/>
</dbReference>
<evidence type="ECO:0000259" key="5">
    <source>
        <dbReference type="Pfam" id="PF25954"/>
    </source>
</evidence>
<keyword evidence="2" id="KW-0175">Coiled coil</keyword>
<feature type="compositionally biased region" description="Polar residues" evidence="3">
    <location>
        <begin position="1"/>
        <end position="16"/>
    </location>
</feature>
<dbReference type="AlphaFoldDB" id="A0A5B9PI30"/>
<dbReference type="InterPro" id="IPR050465">
    <property type="entry name" value="UPF0194_transport"/>
</dbReference>
<dbReference type="Proteomes" id="UP000322214">
    <property type="component" value="Chromosome"/>
</dbReference>
<evidence type="ECO:0000256" key="2">
    <source>
        <dbReference type="ARBA" id="ARBA00023054"/>
    </source>
</evidence>
<accession>A0A5B9PI30</accession>
<feature type="transmembrane region" description="Helical" evidence="4">
    <location>
        <begin position="367"/>
        <end position="390"/>
    </location>
</feature>
<dbReference type="Gene3D" id="2.40.50.100">
    <property type="match status" value="1"/>
</dbReference>
<keyword evidence="4" id="KW-0812">Transmembrane</keyword>
<dbReference type="EMBL" id="CP042912">
    <property type="protein sequence ID" value="QEG24332.1"/>
    <property type="molecule type" value="Genomic_DNA"/>
</dbReference>
<proteinExistence type="predicted"/>
<feature type="region of interest" description="Disordered" evidence="3">
    <location>
        <begin position="1"/>
        <end position="37"/>
    </location>
</feature>
<dbReference type="GO" id="GO:0030313">
    <property type="term" value="C:cell envelope"/>
    <property type="evidence" value="ECO:0007669"/>
    <property type="project" value="UniProtKB-SubCell"/>
</dbReference>
<comment type="subcellular location">
    <subcellularLocation>
        <location evidence="1">Cell envelope</location>
    </subcellularLocation>
</comment>
<dbReference type="KEGG" id="mff:MFFC18_42510"/>
<dbReference type="OrthoDB" id="9806939at2"/>
<dbReference type="InterPro" id="IPR058792">
    <property type="entry name" value="Beta-barrel_RND_2"/>
</dbReference>
<dbReference type="PANTHER" id="PTHR32347:SF23">
    <property type="entry name" value="BLL5650 PROTEIN"/>
    <property type="match status" value="1"/>
</dbReference>
<evidence type="ECO:0000256" key="4">
    <source>
        <dbReference type="SAM" id="Phobius"/>
    </source>
</evidence>
<feature type="compositionally biased region" description="Basic residues" evidence="3">
    <location>
        <begin position="18"/>
        <end position="34"/>
    </location>
</feature>
<evidence type="ECO:0000313" key="7">
    <source>
        <dbReference type="Proteomes" id="UP000322214"/>
    </source>
</evidence>
<evidence type="ECO:0000256" key="1">
    <source>
        <dbReference type="ARBA" id="ARBA00004196"/>
    </source>
</evidence>
<name>A0A5B9PI30_9BACT</name>
<dbReference type="Gene3D" id="2.40.30.170">
    <property type="match status" value="1"/>
</dbReference>
<reference evidence="6 7" key="1">
    <citation type="submission" date="2019-08" db="EMBL/GenBank/DDBJ databases">
        <title>Deep-cultivation of Planctomycetes and their phenomic and genomic characterization uncovers novel biology.</title>
        <authorList>
            <person name="Wiegand S."/>
            <person name="Jogler M."/>
            <person name="Boedeker C."/>
            <person name="Pinto D."/>
            <person name="Vollmers J."/>
            <person name="Rivas-Marin E."/>
            <person name="Kohn T."/>
            <person name="Peeters S.H."/>
            <person name="Heuer A."/>
            <person name="Rast P."/>
            <person name="Oberbeckmann S."/>
            <person name="Bunk B."/>
            <person name="Jeske O."/>
            <person name="Meyerdierks A."/>
            <person name="Storesund J.E."/>
            <person name="Kallscheuer N."/>
            <person name="Luecker S."/>
            <person name="Lage O.M."/>
            <person name="Pohl T."/>
            <person name="Merkel B.J."/>
            <person name="Hornburger P."/>
            <person name="Mueller R.-W."/>
            <person name="Bruemmer F."/>
            <person name="Labrenz M."/>
            <person name="Spormann A.M."/>
            <person name="Op den Camp H."/>
            <person name="Overmann J."/>
            <person name="Amann R."/>
            <person name="Jetten M.S.M."/>
            <person name="Mascher T."/>
            <person name="Medema M.H."/>
            <person name="Devos D.P."/>
            <person name="Kaster A.-K."/>
            <person name="Ovreas L."/>
            <person name="Rohde M."/>
            <person name="Galperin M.Y."/>
            <person name="Jogler C."/>
        </authorList>
    </citation>
    <scope>NUCLEOTIDE SEQUENCE [LARGE SCALE GENOMIC DNA]</scope>
    <source>
        <strain evidence="6 7">FC18</strain>
    </source>
</reference>
<protein>
    <submittedName>
        <fullName evidence="6">Macrolide transporter subunit MacA</fullName>
    </submittedName>
</protein>
<sequence length="632" mass="69837">MTTFPTDNSTSHSTQVPLHKKFSRQVSKSKHKQKPQPNLEQQALAIISAGTSEFQVLSGLLQLAIGSVGGIGGFVAAQSQEHWYLSKQKPTIGKIPSASFFDEGFSQQCETFLRSGEIQTWACETLEGVLMFSIPLNRDEDAAELMLILSTTEASIVESTQRLTRIASAMRLWINANAAQDANWQVHSLASIIAMVSQIETRETLNLAAEETANLMANHLPVASAAIGMLDRHLMTLKAISGVSKMDPGSEISRSWLQAMVESQTRKQPGLFPAVDQENNFLLQSHRRLASNLQAEAAFSQPLVAEDGEEIGSIVFVGEQSQLQSESFQRFVATSAPALAAALRSAKQRQKGKLSRAKSWVLEKMHSMPGAIALAAVFGFVLLMMLPVTYRVRCSAITEPVSRRFAVAPFAGQIIEGHVEAGDFVTKGQLLAELDGRSIRWELFGVSAEREQSITSRQMELSERNIAKVKLAELEHDRLQSKEEVLKYKQEHLQVCSPIDGIVLSGSLERAEAASVETGQTLFEIGPMKPMRIEIEIPANEVAQTKPGFPVSIWINGQENEVIEGSILKIHPRSTTRNAKNVFVAEVEFPNEDERLRPGMKGTVRIDCEKRSLGWSLFHKPINWLKANFSYF</sequence>
<feature type="domain" description="CusB-like beta-barrel" evidence="5">
    <location>
        <begin position="533"/>
        <end position="607"/>
    </location>
</feature>
<keyword evidence="4" id="KW-0472">Membrane</keyword>
<evidence type="ECO:0000256" key="3">
    <source>
        <dbReference type="SAM" id="MobiDB-lite"/>
    </source>
</evidence>
<dbReference type="STRING" id="980251.GCA_001642875_01320"/>
<dbReference type="SUPFAM" id="SSF111369">
    <property type="entry name" value="HlyD-like secretion proteins"/>
    <property type="match status" value="1"/>
</dbReference>
<keyword evidence="4" id="KW-1133">Transmembrane helix</keyword>
<evidence type="ECO:0000313" key="6">
    <source>
        <dbReference type="EMBL" id="QEG24332.1"/>
    </source>
</evidence>
<keyword evidence="7" id="KW-1185">Reference proteome</keyword>
<organism evidence="6 7">
    <name type="scientific">Mariniblastus fucicola</name>
    <dbReference type="NCBI Taxonomy" id="980251"/>
    <lineage>
        <taxon>Bacteria</taxon>
        <taxon>Pseudomonadati</taxon>
        <taxon>Planctomycetota</taxon>
        <taxon>Planctomycetia</taxon>
        <taxon>Pirellulales</taxon>
        <taxon>Pirellulaceae</taxon>
        <taxon>Mariniblastus</taxon>
    </lineage>
</organism>
<gene>
    <name evidence="6" type="ORF">MFFC18_42510</name>
</gene>